<dbReference type="Gene3D" id="3.30.420.10">
    <property type="entry name" value="Ribonuclease H-like superfamily/Ribonuclease H"/>
    <property type="match status" value="1"/>
</dbReference>
<name>A0AB40B830_DIOCR</name>
<evidence type="ECO:0000313" key="1">
    <source>
        <dbReference type="Proteomes" id="UP001515500"/>
    </source>
</evidence>
<dbReference type="Proteomes" id="UP001515500">
    <property type="component" value="Chromosome 5"/>
</dbReference>
<accession>A0AB40B830</accession>
<evidence type="ECO:0000313" key="2">
    <source>
        <dbReference type="RefSeq" id="XP_039123413.1"/>
    </source>
</evidence>
<organism evidence="1 2">
    <name type="scientific">Dioscorea cayennensis subsp. rotundata</name>
    <name type="common">White Guinea yam</name>
    <name type="synonym">Dioscorea rotundata</name>
    <dbReference type="NCBI Taxonomy" id="55577"/>
    <lineage>
        <taxon>Eukaryota</taxon>
        <taxon>Viridiplantae</taxon>
        <taxon>Streptophyta</taxon>
        <taxon>Embryophyta</taxon>
        <taxon>Tracheophyta</taxon>
        <taxon>Spermatophyta</taxon>
        <taxon>Magnoliopsida</taxon>
        <taxon>Liliopsida</taxon>
        <taxon>Dioscoreales</taxon>
        <taxon>Dioscoreaceae</taxon>
        <taxon>Dioscorea</taxon>
    </lineage>
</organism>
<dbReference type="RefSeq" id="XP_039123413.1">
    <property type="nucleotide sequence ID" value="XM_039267479.1"/>
</dbReference>
<dbReference type="GeneID" id="120260034"/>
<protein>
    <submittedName>
        <fullName evidence="2">Uncharacterized protein LOC120260034</fullName>
    </submittedName>
</protein>
<dbReference type="InterPro" id="IPR036397">
    <property type="entry name" value="RNaseH_sf"/>
</dbReference>
<reference evidence="2" key="1">
    <citation type="submission" date="2025-08" db="UniProtKB">
        <authorList>
            <consortium name="RefSeq"/>
        </authorList>
    </citation>
    <scope>IDENTIFICATION</scope>
</reference>
<dbReference type="GO" id="GO:0003676">
    <property type="term" value="F:nucleic acid binding"/>
    <property type="evidence" value="ECO:0007669"/>
    <property type="project" value="InterPro"/>
</dbReference>
<gene>
    <name evidence="2" type="primary">LOC120260034</name>
</gene>
<dbReference type="AlphaFoldDB" id="A0AB40B830"/>
<sequence length="173" mass="20783">MGVSPRLQLHITLKLVGKLKSLTMQLKRIFGEMRESARKDWTDHLDDALWAYRTAYKTPLEQTLIKSVYREACHLPVELELIKASWAIKQINFDPHLIGHERKFQLSELDEWRTMAYDNSLLYKKRIKEYHDRHIKQGWTPRQRIKLASVHVSPHLSWKKMEFALHEHWARFE</sequence>
<keyword evidence="1" id="KW-1185">Reference proteome</keyword>
<proteinExistence type="predicted"/>